<dbReference type="OrthoDB" id="1913205at2759"/>
<name>A0A8K0IF52_COCNU</name>
<dbReference type="Proteomes" id="UP000797356">
    <property type="component" value="Chromosome 7"/>
</dbReference>
<protein>
    <submittedName>
        <fullName evidence="1">Putative membrane-associated kinase regulator 6</fullName>
    </submittedName>
</protein>
<sequence length="262" mass="29283">METSQQLFGDSFSHGWLINIKPSFESLNSSFRHSIDGSSFIEMDPDSFSMRWTNDAHDFNFNLPSSQSPVLVHADQIFSNGLLLPLHLNNQPQSEAGYESLGSNFGRSKSMDSSKALLSRSNRFQSRYFYTVQSRPISSNSSSLFHSAGSTPISMSSCSSQSAASRSGKFRSPFLKNCTKSPKKILWKYLFFLMPLYKKVRGLSLTSPKSVRSCRDSVANSPKMTTAFSGIEWRRGNADSSIYDAILHCKRSIVSPIKHSQL</sequence>
<accession>A0A8K0IF52</accession>
<comment type="caution">
    <text evidence="1">The sequence shown here is derived from an EMBL/GenBank/DDBJ whole genome shotgun (WGS) entry which is preliminary data.</text>
</comment>
<dbReference type="GO" id="GO:0016301">
    <property type="term" value="F:kinase activity"/>
    <property type="evidence" value="ECO:0007669"/>
    <property type="project" value="UniProtKB-KW"/>
</dbReference>
<keyword evidence="2" id="KW-1185">Reference proteome</keyword>
<evidence type="ECO:0000313" key="2">
    <source>
        <dbReference type="Proteomes" id="UP000797356"/>
    </source>
</evidence>
<dbReference type="InterPro" id="IPR044699">
    <property type="entry name" value="MAKR6"/>
</dbReference>
<dbReference type="PANTHER" id="PTHR34576">
    <property type="entry name" value="MEMBRANE-ASSOCIATED KINASE REGULATOR 6-RELATED"/>
    <property type="match status" value="1"/>
</dbReference>
<keyword evidence="1" id="KW-0808">Transferase</keyword>
<dbReference type="PANTHER" id="PTHR34576:SF2">
    <property type="entry name" value="MEMBRANE-ASSOCIATED KINASE REGULATOR 6-RELATED"/>
    <property type="match status" value="1"/>
</dbReference>
<proteinExistence type="predicted"/>
<reference evidence="1" key="1">
    <citation type="journal article" date="2017" name="Gigascience">
        <title>The genome draft of coconut (Cocos nucifera).</title>
        <authorList>
            <person name="Xiao Y."/>
            <person name="Xu P."/>
            <person name="Fan H."/>
            <person name="Baudouin L."/>
            <person name="Xia W."/>
            <person name="Bocs S."/>
            <person name="Xu J."/>
            <person name="Li Q."/>
            <person name="Guo A."/>
            <person name="Zhou L."/>
            <person name="Li J."/>
            <person name="Wu Y."/>
            <person name="Ma Z."/>
            <person name="Armero A."/>
            <person name="Issali A.E."/>
            <person name="Liu N."/>
            <person name="Peng M."/>
            <person name="Yang Y."/>
        </authorList>
    </citation>
    <scope>NUCLEOTIDE SEQUENCE</scope>
    <source>
        <tissue evidence="1">Spear leaf of Hainan Tall coconut</tissue>
    </source>
</reference>
<dbReference type="EMBL" id="CM017878">
    <property type="protein sequence ID" value="KAG1354705.1"/>
    <property type="molecule type" value="Genomic_DNA"/>
</dbReference>
<gene>
    <name evidence="1" type="ORF">COCNU_07G008170</name>
</gene>
<reference evidence="1" key="2">
    <citation type="submission" date="2019-07" db="EMBL/GenBank/DDBJ databases">
        <authorList>
            <person name="Yang Y."/>
            <person name="Bocs S."/>
            <person name="Baudouin L."/>
        </authorList>
    </citation>
    <scope>NUCLEOTIDE SEQUENCE</scope>
    <source>
        <tissue evidence="1">Spear leaf of Hainan Tall coconut</tissue>
    </source>
</reference>
<evidence type="ECO:0000313" key="1">
    <source>
        <dbReference type="EMBL" id="KAG1354705.1"/>
    </source>
</evidence>
<keyword evidence="1" id="KW-0418">Kinase</keyword>
<organism evidence="1 2">
    <name type="scientific">Cocos nucifera</name>
    <name type="common">Coconut palm</name>
    <dbReference type="NCBI Taxonomy" id="13894"/>
    <lineage>
        <taxon>Eukaryota</taxon>
        <taxon>Viridiplantae</taxon>
        <taxon>Streptophyta</taxon>
        <taxon>Embryophyta</taxon>
        <taxon>Tracheophyta</taxon>
        <taxon>Spermatophyta</taxon>
        <taxon>Magnoliopsida</taxon>
        <taxon>Liliopsida</taxon>
        <taxon>Arecaceae</taxon>
        <taxon>Arecoideae</taxon>
        <taxon>Cocoseae</taxon>
        <taxon>Attaleinae</taxon>
        <taxon>Cocos</taxon>
    </lineage>
</organism>
<dbReference type="AlphaFoldDB" id="A0A8K0IF52"/>